<evidence type="ECO:0000313" key="2">
    <source>
        <dbReference type="Proteomes" id="UP001207294"/>
    </source>
</evidence>
<organism evidence="1 2">
    <name type="scientific">Pseudomonas capsici</name>
    <dbReference type="NCBI Taxonomy" id="2810614"/>
    <lineage>
        <taxon>Bacteria</taxon>
        <taxon>Pseudomonadati</taxon>
        <taxon>Pseudomonadota</taxon>
        <taxon>Gammaproteobacteria</taxon>
        <taxon>Pseudomonadales</taxon>
        <taxon>Pseudomonadaceae</taxon>
        <taxon>Pseudomonas</taxon>
    </lineage>
</organism>
<dbReference type="GeneID" id="93563339"/>
<name>A0ABT3C0Y5_9PSED</name>
<dbReference type="EMBL" id="JAOXML010000014">
    <property type="protein sequence ID" value="MCV4378312.1"/>
    <property type="molecule type" value="Genomic_DNA"/>
</dbReference>
<sequence length="264" mass="29848">MAARKRTLWGDVKFIVLAVIFLLIAVPGSFAAYRLIWTDATLCLAEGKVLSDEEHRQRFLESLVRRGVDNAYIYKEHDGNTHLKAGIIYDGKSYDLIRTVRSSKGNGKSFEENFGIKTIAPVSGKSEFEYPHEPFVLVTYFDAQSGSSTFVSSQDVVVLKDWRGLREKIGLYDRFRGFGTKFYEVTFSMLSVECCGNNRYSQTEEMYSDRKEFFYKDAMSSIEKGSMTRTAVAASSNCGEVLTGEGDNGIATRIITWITVRDKR</sequence>
<dbReference type="RefSeq" id="WP_232849565.1">
    <property type="nucleotide sequence ID" value="NZ_JAFGZD010000018.1"/>
</dbReference>
<comment type="caution">
    <text evidence="1">The sequence shown here is derived from an EMBL/GenBank/DDBJ whole genome shotgun (WGS) entry which is preliminary data.</text>
</comment>
<accession>A0ABT3C0Y5</accession>
<proteinExistence type="predicted"/>
<gene>
    <name evidence="1" type="ORF">OH718_17070</name>
</gene>
<evidence type="ECO:0000313" key="1">
    <source>
        <dbReference type="EMBL" id="MCV4378312.1"/>
    </source>
</evidence>
<reference evidence="1 2" key="1">
    <citation type="submission" date="2022-10" db="EMBL/GenBank/DDBJ databases">
        <title>Characterization of Pseudomonas capsici strains from pepper and tomato in Georgia.</title>
        <authorList>
            <person name="Zhao M."/>
            <person name="Dutta B."/>
        </authorList>
    </citation>
    <scope>NUCLEOTIDE SEQUENCE [LARGE SCALE GENOMIC DNA]</scope>
    <source>
        <strain evidence="1 2">Pc20-5</strain>
    </source>
</reference>
<keyword evidence="2" id="KW-1185">Reference proteome</keyword>
<dbReference type="Proteomes" id="UP001207294">
    <property type="component" value="Unassembled WGS sequence"/>
</dbReference>
<protein>
    <submittedName>
        <fullName evidence="1">Uncharacterized protein</fullName>
    </submittedName>
</protein>